<reference evidence="1" key="1">
    <citation type="submission" date="2021-06" db="EMBL/GenBank/DDBJ databases">
        <title>Parelaphostrongylus tenuis whole genome reference sequence.</title>
        <authorList>
            <person name="Garwood T.J."/>
            <person name="Larsen P.A."/>
            <person name="Fountain-Jones N.M."/>
            <person name="Garbe J.R."/>
            <person name="Macchietto M.G."/>
            <person name="Kania S.A."/>
            <person name="Gerhold R.W."/>
            <person name="Richards J.E."/>
            <person name="Wolf T.M."/>
        </authorList>
    </citation>
    <scope>NUCLEOTIDE SEQUENCE</scope>
    <source>
        <strain evidence="1">MNPRO001-30</strain>
        <tissue evidence="1">Meninges</tissue>
    </source>
</reference>
<comment type="caution">
    <text evidence="1">The sequence shown here is derived from an EMBL/GenBank/DDBJ whole genome shotgun (WGS) entry which is preliminary data.</text>
</comment>
<sequence length="52" mass="5859">METVHGLRTGPLRHYHARSRLSPWTTVRLLKMETNGRCARVGISITLEDGPS</sequence>
<gene>
    <name evidence="1" type="ORF">KIN20_012003</name>
</gene>
<keyword evidence="2" id="KW-1185">Reference proteome</keyword>
<name>A0AAD5QLI8_PARTN</name>
<proteinExistence type="predicted"/>
<evidence type="ECO:0000313" key="1">
    <source>
        <dbReference type="EMBL" id="KAJ1354912.1"/>
    </source>
</evidence>
<dbReference type="AlphaFoldDB" id="A0AAD5QLI8"/>
<organism evidence="1 2">
    <name type="scientific">Parelaphostrongylus tenuis</name>
    <name type="common">Meningeal worm</name>
    <dbReference type="NCBI Taxonomy" id="148309"/>
    <lineage>
        <taxon>Eukaryota</taxon>
        <taxon>Metazoa</taxon>
        <taxon>Ecdysozoa</taxon>
        <taxon>Nematoda</taxon>
        <taxon>Chromadorea</taxon>
        <taxon>Rhabditida</taxon>
        <taxon>Rhabditina</taxon>
        <taxon>Rhabditomorpha</taxon>
        <taxon>Strongyloidea</taxon>
        <taxon>Metastrongylidae</taxon>
        <taxon>Parelaphostrongylus</taxon>
    </lineage>
</organism>
<dbReference type="EMBL" id="JAHQIW010002276">
    <property type="protein sequence ID" value="KAJ1354912.1"/>
    <property type="molecule type" value="Genomic_DNA"/>
</dbReference>
<feature type="non-terminal residue" evidence="1">
    <location>
        <position position="52"/>
    </location>
</feature>
<dbReference type="Proteomes" id="UP001196413">
    <property type="component" value="Unassembled WGS sequence"/>
</dbReference>
<evidence type="ECO:0000313" key="2">
    <source>
        <dbReference type="Proteomes" id="UP001196413"/>
    </source>
</evidence>
<protein>
    <submittedName>
        <fullName evidence="1">Uncharacterized protein</fullName>
    </submittedName>
</protein>
<accession>A0AAD5QLI8</accession>